<gene>
    <name evidence="2" type="ORF">G3I21_32425</name>
</gene>
<feature type="region of interest" description="Disordered" evidence="1">
    <location>
        <begin position="1"/>
        <end position="21"/>
    </location>
</feature>
<protein>
    <submittedName>
        <fullName evidence="2">Uncharacterized protein</fullName>
    </submittedName>
</protein>
<comment type="caution">
    <text evidence="2">The sequence shown here is derived from an EMBL/GenBank/DDBJ whole genome shotgun (WGS) entry which is preliminary data.</text>
</comment>
<dbReference type="RefSeq" id="WP_164195970.1">
    <property type="nucleotide sequence ID" value="NZ_JAAGMR010000366.1"/>
</dbReference>
<evidence type="ECO:0000313" key="3">
    <source>
        <dbReference type="Proteomes" id="UP000470520"/>
    </source>
</evidence>
<sequence length="46" mass="4924">MDRTVRRVGIPGSFSAGGDHPGNWNIWFSGSADAADEVRPEGPPWA</sequence>
<dbReference type="Proteomes" id="UP000470520">
    <property type="component" value="Unassembled WGS sequence"/>
</dbReference>
<reference evidence="2 3" key="1">
    <citation type="submission" date="2020-01" db="EMBL/GenBank/DDBJ databases">
        <title>Insect and environment-associated Actinomycetes.</title>
        <authorList>
            <person name="Currrie C."/>
            <person name="Chevrette M."/>
            <person name="Carlson C."/>
            <person name="Stubbendieck R."/>
            <person name="Wendt-Pienkowski E."/>
        </authorList>
    </citation>
    <scope>NUCLEOTIDE SEQUENCE [LARGE SCALE GENOMIC DNA]</scope>
    <source>
        <strain evidence="2 3">SID7754</strain>
    </source>
</reference>
<proteinExistence type="predicted"/>
<name>A0A7K3R2F9_9ACTN</name>
<dbReference type="AlphaFoldDB" id="A0A7K3R2F9"/>
<evidence type="ECO:0000313" key="2">
    <source>
        <dbReference type="EMBL" id="NEB96334.1"/>
    </source>
</evidence>
<dbReference type="EMBL" id="JAAGMR010000366">
    <property type="protein sequence ID" value="NEB96334.1"/>
    <property type="molecule type" value="Genomic_DNA"/>
</dbReference>
<evidence type="ECO:0000256" key="1">
    <source>
        <dbReference type="SAM" id="MobiDB-lite"/>
    </source>
</evidence>
<organism evidence="2 3">
    <name type="scientific">Streptomyces bauhiniae</name>
    <dbReference type="NCBI Taxonomy" id="2340725"/>
    <lineage>
        <taxon>Bacteria</taxon>
        <taxon>Bacillati</taxon>
        <taxon>Actinomycetota</taxon>
        <taxon>Actinomycetes</taxon>
        <taxon>Kitasatosporales</taxon>
        <taxon>Streptomycetaceae</taxon>
        <taxon>Streptomyces</taxon>
    </lineage>
</organism>
<accession>A0A7K3R2F9</accession>